<comment type="catalytic activity">
    <reaction evidence="10">
        <text>8-oxo-dGTP + H2O = 8-oxo-dGMP + diphosphate + H(+)</text>
        <dbReference type="Rhea" id="RHEA:31575"/>
        <dbReference type="ChEBI" id="CHEBI:15377"/>
        <dbReference type="ChEBI" id="CHEBI:15378"/>
        <dbReference type="ChEBI" id="CHEBI:33019"/>
        <dbReference type="ChEBI" id="CHEBI:63224"/>
        <dbReference type="ChEBI" id="CHEBI:77896"/>
        <dbReference type="EC" id="3.6.1.55"/>
    </reaction>
</comment>
<organism evidence="13 14">
    <name type="scientific">Halopolyspora algeriensis</name>
    <dbReference type="NCBI Taxonomy" id="1500506"/>
    <lineage>
        <taxon>Bacteria</taxon>
        <taxon>Bacillati</taxon>
        <taxon>Actinomycetota</taxon>
        <taxon>Actinomycetes</taxon>
        <taxon>Actinomycetes incertae sedis</taxon>
        <taxon>Halopolyspora</taxon>
    </lineage>
</organism>
<name>A0A368VMQ7_9ACTN</name>
<dbReference type="InterPro" id="IPR047127">
    <property type="entry name" value="MutT-like"/>
</dbReference>
<evidence type="ECO:0000259" key="12">
    <source>
        <dbReference type="PROSITE" id="PS51462"/>
    </source>
</evidence>
<keyword evidence="3" id="KW-0515">Mutator protein</keyword>
<proteinExistence type="inferred from homology"/>
<feature type="domain" description="Nudix hydrolase" evidence="12">
    <location>
        <begin position="153"/>
        <end position="280"/>
    </location>
</feature>
<dbReference type="GO" id="GO:0008413">
    <property type="term" value="F:8-oxo-7,8-dihydroguanosine triphosphate pyrophosphatase activity"/>
    <property type="evidence" value="ECO:0007669"/>
    <property type="project" value="TreeGrafter"/>
</dbReference>
<dbReference type="GO" id="GO:0006281">
    <property type="term" value="P:DNA repair"/>
    <property type="evidence" value="ECO:0007669"/>
    <property type="project" value="UniProtKB-KW"/>
</dbReference>
<comment type="cofactor">
    <cofactor evidence="1">
        <name>Mg(2+)</name>
        <dbReference type="ChEBI" id="CHEBI:18420"/>
    </cofactor>
</comment>
<dbReference type="InterPro" id="IPR023393">
    <property type="entry name" value="START-like_dom_sf"/>
</dbReference>
<dbReference type="GO" id="GO:0044715">
    <property type="term" value="F:8-oxo-dGDP phosphatase activity"/>
    <property type="evidence" value="ECO:0007669"/>
    <property type="project" value="TreeGrafter"/>
</dbReference>
<gene>
    <name evidence="13" type="ORF">DFQ14_10820</name>
</gene>
<evidence type="ECO:0000256" key="4">
    <source>
        <dbReference type="ARBA" id="ARBA00022705"/>
    </source>
</evidence>
<evidence type="ECO:0000256" key="1">
    <source>
        <dbReference type="ARBA" id="ARBA00001946"/>
    </source>
</evidence>
<reference evidence="13 14" key="1">
    <citation type="submission" date="2018-07" db="EMBL/GenBank/DDBJ databases">
        <title>Genomic Encyclopedia of Type Strains, Phase III (KMG-III): the genomes of soil and plant-associated and newly described type strains.</title>
        <authorList>
            <person name="Whitman W."/>
        </authorList>
    </citation>
    <scope>NUCLEOTIDE SEQUENCE [LARGE SCALE GENOMIC DNA]</scope>
    <source>
        <strain evidence="13 14">CECT 8575</strain>
    </source>
</reference>
<keyword evidence="4" id="KW-0235">DNA replication</keyword>
<keyword evidence="14" id="KW-1185">Reference proteome</keyword>
<dbReference type="EMBL" id="QPJC01000008">
    <property type="protein sequence ID" value="RCW42764.1"/>
    <property type="molecule type" value="Genomic_DNA"/>
</dbReference>
<dbReference type="InterPro" id="IPR000086">
    <property type="entry name" value="NUDIX_hydrolase_dom"/>
</dbReference>
<keyword evidence="5" id="KW-0479">Metal-binding</keyword>
<dbReference type="RefSeq" id="WP_338072612.1">
    <property type="nucleotide sequence ID" value="NZ_QPJC01000008.1"/>
</dbReference>
<evidence type="ECO:0000313" key="14">
    <source>
        <dbReference type="Proteomes" id="UP000253495"/>
    </source>
</evidence>
<keyword evidence="6" id="KW-0227">DNA damage</keyword>
<evidence type="ECO:0000256" key="9">
    <source>
        <dbReference type="ARBA" id="ARBA00023204"/>
    </source>
</evidence>
<evidence type="ECO:0000256" key="8">
    <source>
        <dbReference type="ARBA" id="ARBA00022842"/>
    </source>
</evidence>
<evidence type="ECO:0000256" key="5">
    <source>
        <dbReference type="ARBA" id="ARBA00022723"/>
    </source>
</evidence>
<dbReference type="SUPFAM" id="SSF55811">
    <property type="entry name" value="Nudix"/>
    <property type="match status" value="1"/>
</dbReference>
<sequence>MSVLRDTEWIDAPVATVAAALRHARTAERGLGASRMVRGHAAAGVGELFVPGDEITFRLPPTRLSVGLRTRLERADAQALSSVLVRGPLRQLRHESTLTEVDRGTLLTESLQWTAPLGALGRLIGTALLRRWILRLLARRIDTVRALAQEWATRPVVVGTAIVRRGRLLAQQRHYPAKHAGRWELPGGRVEPGESERDAVVRECKEELGMDVVPTGRIGTDVPLDGGMLLRLYTAEPTPSSPEPRAVEHRAVRWVDTSEMTGLDWLETDRLLVHSLRSLLRE</sequence>
<dbReference type="InterPro" id="IPR020476">
    <property type="entry name" value="Nudix_hydrolase"/>
</dbReference>
<evidence type="ECO:0000256" key="6">
    <source>
        <dbReference type="ARBA" id="ARBA00022763"/>
    </source>
</evidence>
<comment type="caution">
    <text evidence="13">The sequence shown here is derived from an EMBL/GenBank/DDBJ whole genome shotgun (WGS) entry which is preliminary data.</text>
</comment>
<dbReference type="InterPro" id="IPR015797">
    <property type="entry name" value="NUDIX_hydrolase-like_dom_sf"/>
</dbReference>
<evidence type="ECO:0000256" key="7">
    <source>
        <dbReference type="ARBA" id="ARBA00022801"/>
    </source>
</evidence>
<comment type="similarity">
    <text evidence="2">Belongs to the Nudix hydrolase family.</text>
</comment>
<evidence type="ECO:0000256" key="10">
    <source>
        <dbReference type="ARBA" id="ARBA00035861"/>
    </source>
</evidence>
<evidence type="ECO:0000256" key="2">
    <source>
        <dbReference type="ARBA" id="ARBA00005582"/>
    </source>
</evidence>
<keyword evidence="8" id="KW-0460">Magnesium</keyword>
<dbReference type="AlphaFoldDB" id="A0A368VMQ7"/>
<dbReference type="PANTHER" id="PTHR47707">
    <property type="entry name" value="8-OXO-DGTP DIPHOSPHATASE"/>
    <property type="match status" value="1"/>
</dbReference>
<dbReference type="Gene3D" id="3.90.79.10">
    <property type="entry name" value="Nucleoside Triphosphate Pyrophosphohydrolase"/>
    <property type="match status" value="1"/>
</dbReference>
<dbReference type="GO" id="GO:0046872">
    <property type="term" value="F:metal ion binding"/>
    <property type="evidence" value="ECO:0007669"/>
    <property type="project" value="UniProtKB-KW"/>
</dbReference>
<protein>
    <recommendedName>
        <fullName evidence="11">8-oxo-dGTP diphosphatase</fullName>
        <ecNumber evidence="11">3.6.1.55</ecNumber>
    </recommendedName>
</protein>
<dbReference type="GO" id="GO:0006260">
    <property type="term" value="P:DNA replication"/>
    <property type="evidence" value="ECO:0007669"/>
    <property type="project" value="UniProtKB-KW"/>
</dbReference>
<dbReference type="Proteomes" id="UP000253495">
    <property type="component" value="Unassembled WGS sequence"/>
</dbReference>
<evidence type="ECO:0000256" key="3">
    <source>
        <dbReference type="ARBA" id="ARBA00022457"/>
    </source>
</evidence>
<dbReference type="Pfam" id="PF00293">
    <property type="entry name" value="NUDIX"/>
    <property type="match status" value="1"/>
</dbReference>
<accession>A0A368VMQ7</accession>
<evidence type="ECO:0000313" key="13">
    <source>
        <dbReference type="EMBL" id="RCW42764.1"/>
    </source>
</evidence>
<dbReference type="EC" id="3.6.1.55" evidence="11"/>
<keyword evidence="9" id="KW-0234">DNA repair</keyword>
<dbReference type="CDD" id="cd03425">
    <property type="entry name" value="NUDIX_MutT_NudA_like"/>
    <property type="match status" value="1"/>
</dbReference>
<dbReference type="PRINTS" id="PR00502">
    <property type="entry name" value="NUDIXFAMILY"/>
</dbReference>
<dbReference type="PANTHER" id="PTHR47707:SF1">
    <property type="entry name" value="NUDIX HYDROLASE FAMILY PROTEIN"/>
    <property type="match status" value="1"/>
</dbReference>
<dbReference type="GO" id="GO:0044716">
    <property type="term" value="F:8-oxo-GDP phosphatase activity"/>
    <property type="evidence" value="ECO:0007669"/>
    <property type="project" value="TreeGrafter"/>
</dbReference>
<dbReference type="Gene3D" id="3.30.530.20">
    <property type="match status" value="1"/>
</dbReference>
<keyword evidence="7" id="KW-0378">Hydrolase</keyword>
<dbReference type="PROSITE" id="PS51462">
    <property type="entry name" value="NUDIX"/>
    <property type="match status" value="1"/>
</dbReference>
<dbReference type="GO" id="GO:0035539">
    <property type="term" value="F:8-oxo-7,8-dihydrodeoxyguanosine triphosphate pyrophosphatase activity"/>
    <property type="evidence" value="ECO:0007669"/>
    <property type="project" value="UniProtKB-EC"/>
</dbReference>
<evidence type="ECO:0000256" key="11">
    <source>
        <dbReference type="ARBA" id="ARBA00038905"/>
    </source>
</evidence>
<dbReference type="SUPFAM" id="SSF55961">
    <property type="entry name" value="Bet v1-like"/>
    <property type="match status" value="1"/>
</dbReference>